<proteinExistence type="predicted"/>
<sequence length="159" mass="18336">MKVGPGGASSGAIRGTSLQMAGVNTPIANASTVTRIQNLKCFGETPQVTIVVRHQNVTTGGVVEEGRTSQQSKMVEEWEIDKLEAFKTFKDMNNMRMLQKEKQPYKEKEWDQVYVHTDQTKDSNEEEDEVMEREKRRRDLAMQNSEKTLKRTKENPWKW</sequence>
<feature type="compositionally biased region" description="Basic and acidic residues" evidence="1">
    <location>
        <begin position="147"/>
        <end position="159"/>
    </location>
</feature>
<dbReference type="Proteomes" id="UP001157418">
    <property type="component" value="Unassembled WGS sequence"/>
</dbReference>
<reference evidence="2 3" key="1">
    <citation type="submission" date="2022-01" db="EMBL/GenBank/DDBJ databases">
        <authorList>
            <person name="Xiong W."/>
            <person name="Schranz E."/>
        </authorList>
    </citation>
    <scope>NUCLEOTIDE SEQUENCE [LARGE SCALE GENOMIC DNA]</scope>
</reference>
<keyword evidence="3" id="KW-1185">Reference proteome</keyword>
<organism evidence="2 3">
    <name type="scientific">Lactuca virosa</name>
    <dbReference type="NCBI Taxonomy" id="75947"/>
    <lineage>
        <taxon>Eukaryota</taxon>
        <taxon>Viridiplantae</taxon>
        <taxon>Streptophyta</taxon>
        <taxon>Embryophyta</taxon>
        <taxon>Tracheophyta</taxon>
        <taxon>Spermatophyta</taxon>
        <taxon>Magnoliopsida</taxon>
        <taxon>eudicotyledons</taxon>
        <taxon>Gunneridae</taxon>
        <taxon>Pentapetalae</taxon>
        <taxon>asterids</taxon>
        <taxon>campanulids</taxon>
        <taxon>Asterales</taxon>
        <taxon>Asteraceae</taxon>
        <taxon>Cichorioideae</taxon>
        <taxon>Cichorieae</taxon>
        <taxon>Lactucinae</taxon>
        <taxon>Lactuca</taxon>
    </lineage>
</organism>
<dbReference type="AlphaFoldDB" id="A0AAU9PAZ5"/>
<name>A0AAU9PAZ5_9ASTR</name>
<protein>
    <submittedName>
        <fullName evidence="2">Uncharacterized protein</fullName>
    </submittedName>
</protein>
<dbReference type="EMBL" id="CAKMRJ010005523">
    <property type="protein sequence ID" value="CAH1447443.1"/>
    <property type="molecule type" value="Genomic_DNA"/>
</dbReference>
<evidence type="ECO:0000256" key="1">
    <source>
        <dbReference type="SAM" id="MobiDB-lite"/>
    </source>
</evidence>
<feature type="compositionally biased region" description="Basic and acidic residues" evidence="1">
    <location>
        <begin position="100"/>
        <end position="111"/>
    </location>
</feature>
<gene>
    <name evidence="2" type="ORF">LVIROSA_LOCUS33054</name>
</gene>
<comment type="caution">
    <text evidence="2">The sequence shown here is derived from an EMBL/GenBank/DDBJ whole genome shotgun (WGS) entry which is preliminary data.</text>
</comment>
<evidence type="ECO:0000313" key="3">
    <source>
        <dbReference type="Proteomes" id="UP001157418"/>
    </source>
</evidence>
<feature type="region of interest" description="Disordered" evidence="1">
    <location>
        <begin position="100"/>
        <end position="159"/>
    </location>
</feature>
<evidence type="ECO:0000313" key="2">
    <source>
        <dbReference type="EMBL" id="CAH1447443.1"/>
    </source>
</evidence>
<accession>A0AAU9PAZ5</accession>